<gene>
    <name evidence="2" type="ORF">DR950_16055</name>
</gene>
<evidence type="ECO:0000313" key="3">
    <source>
        <dbReference type="Proteomes" id="UP000263377"/>
    </source>
</evidence>
<sequence>MTNTAWQKSSFSGSGGDCVEVRTANGAVELRESDEGHLILRTTPTAFAALLQAAQAGEFDHHG</sequence>
<dbReference type="Pfam" id="PF04149">
    <property type="entry name" value="DUF397"/>
    <property type="match status" value="1"/>
</dbReference>
<keyword evidence="3" id="KW-1185">Reference proteome</keyword>
<comment type="caution">
    <text evidence="2">The sequence shown here is derived from an EMBL/GenBank/DDBJ whole genome shotgun (WGS) entry which is preliminary data.</text>
</comment>
<dbReference type="RefSeq" id="WP_117487420.1">
    <property type="nucleotide sequence ID" value="NZ_QVIG01000001.1"/>
</dbReference>
<protein>
    <submittedName>
        <fullName evidence="2">DUF397 domain-containing protein</fullName>
    </submittedName>
</protein>
<reference evidence="2 3" key="1">
    <citation type="submission" date="2018-08" db="EMBL/GenBank/DDBJ databases">
        <title>Diversity &amp; Physiological Properties of Lignin-Decomposing Actinobacteria from Soil.</title>
        <authorList>
            <person name="Roh S.G."/>
            <person name="Kim S.B."/>
        </authorList>
    </citation>
    <scope>NUCLEOTIDE SEQUENCE [LARGE SCALE GENOMIC DNA]</scope>
    <source>
        <strain evidence="2 3">MMS17-GH009</strain>
    </source>
</reference>
<evidence type="ECO:0000313" key="2">
    <source>
        <dbReference type="EMBL" id="RGD59091.1"/>
    </source>
</evidence>
<dbReference type="Proteomes" id="UP000263377">
    <property type="component" value="Unassembled WGS sequence"/>
</dbReference>
<proteinExistence type="predicted"/>
<feature type="domain" description="DUF397" evidence="1">
    <location>
        <begin position="5"/>
        <end position="54"/>
    </location>
</feature>
<organism evidence="2 3">
    <name type="scientific">Kitasatospora xanthocidica</name>
    <dbReference type="NCBI Taxonomy" id="83382"/>
    <lineage>
        <taxon>Bacteria</taxon>
        <taxon>Bacillati</taxon>
        <taxon>Actinomycetota</taxon>
        <taxon>Actinomycetes</taxon>
        <taxon>Kitasatosporales</taxon>
        <taxon>Streptomycetaceae</taxon>
        <taxon>Kitasatospora</taxon>
    </lineage>
</organism>
<name>A0A372ZTL8_9ACTN</name>
<dbReference type="AlphaFoldDB" id="A0A372ZTL8"/>
<accession>A0A372ZTL8</accession>
<dbReference type="EMBL" id="QVIG01000001">
    <property type="protein sequence ID" value="RGD59091.1"/>
    <property type="molecule type" value="Genomic_DNA"/>
</dbReference>
<dbReference type="InterPro" id="IPR007278">
    <property type="entry name" value="DUF397"/>
</dbReference>
<evidence type="ECO:0000259" key="1">
    <source>
        <dbReference type="Pfam" id="PF04149"/>
    </source>
</evidence>